<keyword evidence="4" id="KW-1185">Reference proteome</keyword>
<dbReference type="InterPro" id="IPR009571">
    <property type="entry name" value="SUR7/Rim9-like_fungi"/>
</dbReference>
<dbReference type="GO" id="GO:0045121">
    <property type="term" value="C:membrane raft"/>
    <property type="evidence" value="ECO:0007669"/>
    <property type="project" value="TreeGrafter"/>
</dbReference>
<organism evidence="3 4">
    <name type="scientific">Lineolata rhizophorae</name>
    <dbReference type="NCBI Taxonomy" id="578093"/>
    <lineage>
        <taxon>Eukaryota</taxon>
        <taxon>Fungi</taxon>
        <taxon>Dikarya</taxon>
        <taxon>Ascomycota</taxon>
        <taxon>Pezizomycotina</taxon>
        <taxon>Dothideomycetes</taxon>
        <taxon>Dothideomycetes incertae sedis</taxon>
        <taxon>Lineolatales</taxon>
        <taxon>Lineolataceae</taxon>
        <taxon>Lineolata</taxon>
    </lineage>
</organism>
<dbReference type="Proteomes" id="UP000799766">
    <property type="component" value="Unassembled WGS sequence"/>
</dbReference>
<feature type="transmembrane region" description="Helical" evidence="2">
    <location>
        <begin position="117"/>
        <end position="137"/>
    </location>
</feature>
<feature type="compositionally biased region" description="Basic and acidic residues" evidence="1">
    <location>
        <begin position="252"/>
        <end position="263"/>
    </location>
</feature>
<feature type="transmembrane region" description="Helical" evidence="2">
    <location>
        <begin position="144"/>
        <end position="168"/>
    </location>
</feature>
<dbReference type="EMBL" id="MU001673">
    <property type="protein sequence ID" value="KAF2460509.1"/>
    <property type="molecule type" value="Genomic_DNA"/>
</dbReference>
<keyword evidence="2" id="KW-0812">Transmembrane</keyword>
<dbReference type="AlphaFoldDB" id="A0A6A6P9E9"/>
<evidence type="ECO:0000256" key="1">
    <source>
        <dbReference type="SAM" id="MobiDB-lite"/>
    </source>
</evidence>
<proteinExistence type="predicted"/>
<evidence type="ECO:0000313" key="3">
    <source>
        <dbReference type="EMBL" id="KAF2460509.1"/>
    </source>
</evidence>
<dbReference type="Pfam" id="PF06687">
    <property type="entry name" value="SUR7"/>
    <property type="match status" value="1"/>
</dbReference>
<dbReference type="GO" id="GO:0031505">
    <property type="term" value="P:fungal-type cell wall organization"/>
    <property type="evidence" value="ECO:0007669"/>
    <property type="project" value="TreeGrafter"/>
</dbReference>
<dbReference type="OrthoDB" id="5419460at2759"/>
<dbReference type="GO" id="GO:0006897">
    <property type="term" value="P:endocytosis"/>
    <property type="evidence" value="ECO:0007669"/>
    <property type="project" value="TreeGrafter"/>
</dbReference>
<accession>A0A6A6P9E9</accession>
<feature type="region of interest" description="Disordered" evidence="1">
    <location>
        <begin position="238"/>
        <end position="263"/>
    </location>
</feature>
<protein>
    <submittedName>
        <fullName evidence="3">SUR7/PalI family-domain-containing protein</fullName>
    </submittedName>
</protein>
<dbReference type="PANTHER" id="PTHR36414">
    <property type="entry name" value="PROTEIN SUR7"/>
    <property type="match status" value="1"/>
</dbReference>
<reference evidence="3" key="1">
    <citation type="journal article" date="2020" name="Stud. Mycol.">
        <title>101 Dothideomycetes genomes: a test case for predicting lifestyles and emergence of pathogens.</title>
        <authorList>
            <person name="Haridas S."/>
            <person name="Albert R."/>
            <person name="Binder M."/>
            <person name="Bloem J."/>
            <person name="Labutti K."/>
            <person name="Salamov A."/>
            <person name="Andreopoulos B."/>
            <person name="Baker S."/>
            <person name="Barry K."/>
            <person name="Bills G."/>
            <person name="Bluhm B."/>
            <person name="Cannon C."/>
            <person name="Castanera R."/>
            <person name="Culley D."/>
            <person name="Daum C."/>
            <person name="Ezra D."/>
            <person name="Gonzalez J."/>
            <person name="Henrissat B."/>
            <person name="Kuo A."/>
            <person name="Liang C."/>
            <person name="Lipzen A."/>
            <person name="Lutzoni F."/>
            <person name="Magnuson J."/>
            <person name="Mondo S."/>
            <person name="Nolan M."/>
            <person name="Ohm R."/>
            <person name="Pangilinan J."/>
            <person name="Park H.-J."/>
            <person name="Ramirez L."/>
            <person name="Alfaro M."/>
            <person name="Sun H."/>
            <person name="Tritt A."/>
            <person name="Yoshinaga Y."/>
            <person name="Zwiers L.-H."/>
            <person name="Turgeon B."/>
            <person name="Goodwin S."/>
            <person name="Spatafora J."/>
            <person name="Crous P."/>
            <person name="Grigoriev I."/>
        </authorList>
    </citation>
    <scope>NUCLEOTIDE SEQUENCE</scope>
    <source>
        <strain evidence="3">ATCC 16933</strain>
    </source>
</reference>
<sequence length="263" mass="28637">MAARPILGLVALFLLAGGILLQFLVVLSGGINSFPENLIYFLQASTDDIVPQPRNPSRWTFFAVCGVGDDGHNVNCGDPVPALPFDPTHHTNFNTEDGVPGEFIDTHYYYNLSRFMFAFYIIALFCSCMTLLVSILAPLSRLGALVSGLGGMGALFFQILAASLMTAWTVKGRDAFRAADLDAKVGVYAMAFTWTSVACFALATALFCVAGATGRHREREPRPSGARGRFGGLFRKKSARSTHSRGSFLDSESQRRVIKDEYT</sequence>
<feature type="transmembrane region" description="Helical" evidence="2">
    <location>
        <begin position="188"/>
        <end position="212"/>
    </location>
</feature>
<gene>
    <name evidence="3" type="ORF">BDY21DRAFT_369511</name>
</gene>
<evidence type="ECO:0000313" key="4">
    <source>
        <dbReference type="Proteomes" id="UP000799766"/>
    </source>
</evidence>
<keyword evidence="2" id="KW-0472">Membrane</keyword>
<dbReference type="GO" id="GO:0005886">
    <property type="term" value="C:plasma membrane"/>
    <property type="evidence" value="ECO:0007669"/>
    <property type="project" value="InterPro"/>
</dbReference>
<name>A0A6A6P9E9_9PEZI</name>
<dbReference type="PANTHER" id="PTHR36414:SF1">
    <property type="entry name" value="PROTEIN SUR7"/>
    <property type="match status" value="1"/>
</dbReference>
<evidence type="ECO:0000256" key="2">
    <source>
        <dbReference type="SAM" id="Phobius"/>
    </source>
</evidence>
<dbReference type="GO" id="GO:0005938">
    <property type="term" value="C:cell cortex"/>
    <property type="evidence" value="ECO:0007669"/>
    <property type="project" value="TreeGrafter"/>
</dbReference>
<dbReference type="GO" id="GO:0030866">
    <property type="term" value="P:cortical actin cytoskeleton organization"/>
    <property type="evidence" value="ECO:0007669"/>
    <property type="project" value="TreeGrafter"/>
</dbReference>
<keyword evidence="2" id="KW-1133">Transmembrane helix</keyword>
<dbReference type="GO" id="GO:0032185">
    <property type="term" value="P:septin cytoskeleton organization"/>
    <property type="evidence" value="ECO:0007669"/>
    <property type="project" value="TreeGrafter"/>
</dbReference>